<dbReference type="Proteomes" id="UP001190700">
    <property type="component" value="Unassembled WGS sequence"/>
</dbReference>
<dbReference type="InterPro" id="IPR000582">
    <property type="entry name" value="Acyl-CoA-binding_protein"/>
</dbReference>
<keyword evidence="2" id="KW-0446">Lipid-binding</keyword>
<evidence type="ECO:0000259" key="4">
    <source>
        <dbReference type="PROSITE" id="PS51228"/>
    </source>
</evidence>
<protein>
    <recommendedName>
        <fullName evidence="4">ACB domain-containing protein</fullName>
    </recommendedName>
</protein>
<comment type="similarity">
    <text evidence="1">Belongs to the ACBP family.</text>
</comment>
<reference evidence="5 6" key="1">
    <citation type="journal article" date="2015" name="Genome Biol. Evol.">
        <title>Comparative Genomics of a Bacterivorous Green Alga Reveals Evolutionary Causalities and Consequences of Phago-Mixotrophic Mode of Nutrition.</title>
        <authorList>
            <person name="Burns J.A."/>
            <person name="Paasch A."/>
            <person name="Narechania A."/>
            <person name="Kim E."/>
        </authorList>
    </citation>
    <scope>NUCLEOTIDE SEQUENCE [LARGE SCALE GENOMIC DNA]</scope>
    <source>
        <strain evidence="5 6">PLY_AMNH</strain>
    </source>
</reference>
<evidence type="ECO:0000313" key="6">
    <source>
        <dbReference type="Proteomes" id="UP001190700"/>
    </source>
</evidence>
<name>A0AAE0BYG6_9CHLO</name>
<gene>
    <name evidence="5" type="ORF">CYMTET_46217</name>
</gene>
<organism evidence="5 6">
    <name type="scientific">Cymbomonas tetramitiformis</name>
    <dbReference type="NCBI Taxonomy" id="36881"/>
    <lineage>
        <taxon>Eukaryota</taxon>
        <taxon>Viridiplantae</taxon>
        <taxon>Chlorophyta</taxon>
        <taxon>Pyramimonadophyceae</taxon>
        <taxon>Pyramimonadales</taxon>
        <taxon>Pyramimonadaceae</taxon>
        <taxon>Cymbomonas</taxon>
    </lineage>
</organism>
<evidence type="ECO:0000256" key="3">
    <source>
        <dbReference type="SAM" id="MobiDB-lite"/>
    </source>
</evidence>
<feature type="domain" description="ACB" evidence="4">
    <location>
        <begin position="1"/>
        <end position="97"/>
    </location>
</feature>
<sequence length="425" mass="46282">MASQIPYPDRFFAAAKLGKAPLHEGHDLSDDIRLFLYGLYRQGHEGRCTEPRPSIWSGDAVAVAKWMAWNKMSSMNKMEAMFKYVQFLEEEIPTLWDAYQPEVDEDSGPELPAIPKRKRGEPGEDPEGEMEDSRSAPEKAESSAEIDKGPPESASDSKPVANGSSEAAPTAISESSEVQTTETPLQETPSTAVAPGEEKAEEAAQEVSQPALTAQPPAAQPQVSAKQGMPYPEKFYEAARRGQAPMHEDLGLGNDVRLFLYGLYQQGSLGPCTASRCAFLPHLHRHSLRAGLPGALHGLPACFFTHPRPHPCLAAEAPSGLSGLTLRYPSLPGLPCFVQADYPRGLHGQMACLPPPIPTVSIHIHHDTRVPMRTRCGAKASALVQVWRMLAAARVDIEYWCTLSTVSAWRTSAAAEVWRTLSELG</sequence>
<dbReference type="PANTHER" id="PTHR23310:SF62">
    <property type="entry name" value="ACYL-COA BINDING PROTEIN 1, ISOFORM A"/>
    <property type="match status" value="1"/>
</dbReference>
<dbReference type="GO" id="GO:0000062">
    <property type="term" value="F:fatty-acyl-CoA binding"/>
    <property type="evidence" value="ECO:0007669"/>
    <property type="project" value="InterPro"/>
</dbReference>
<evidence type="ECO:0000313" key="5">
    <source>
        <dbReference type="EMBL" id="KAK3244160.1"/>
    </source>
</evidence>
<dbReference type="InterPro" id="IPR014352">
    <property type="entry name" value="FERM/acyl-CoA-bd_prot_sf"/>
</dbReference>
<evidence type="ECO:0000256" key="1">
    <source>
        <dbReference type="ARBA" id="ARBA00005567"/>
    </source>
</evidence>
<keyword evidence="6" id="KW-1185">Reference proteome</keyword>
<comment type="caution">
    <text evidence="5">The sequence shown here is derived from an EMBL/GenBank/DDBJ whole genome shotgun (WGS) entry which is preliminary data.</text>
</comment>
<feature type="compositionally biased region" description="Basic and acidic residues" evidence="3">
    <location>
        <begin position="131"/>
        <end position="150"/>
    </location>
</feature>
<accession>A0AAE0BYG6</accession>
<feature type="region of interest" description="Disordered" evidence="3">
    <location>
        <begin position="101"/>
        <end position="229"/>
    </location>
</feature>
<dbReference type="Gene3D" id="1.20.80.10">
    <property type="match status" value="1"/>
</dbReference>
<dbReference type="EMBL" id="LGRX02032189">
    <property type="protein sequence ID" value="KAK3244160.1"/>
    <property type="molecule type" value="Genomic_DNA"/>
</dbReference>
<dbReference type="InterPro" id="IPR035984">
    <property type="entry name" value="Acyl-CoA-binding_sf"/>
</dbReference>
<dbReference type="SUPFAM" id="SSF47027">
    <property type="entry name" value="Acyl-CoA binding protein"/>
    <property type="match status" value="2"/>
</dbReference>
<dbReference type="PANTHER" id="PTHR23310">
    <property type="entry name" value="ACYL-COA-BINDING PROTEIN, ACBP"/>
    <property type="match status" value="1"/>
</dbReference>
<proteinExistence type="inferred from homology"/>
<dbReference type="AlphaFoldDB" id="A0AAE0BYG6"/>
<dbReference type="Pfam" id="PF00887">
    <property type="entry name" value="ACBP"/>
    <property type="match status" value="1"/>
</dbReference>
<evidence type="ECO:0000256" key="2">
    <source>
        <dbReference type="ARBA" id="ARBA00023121"/>
    </source>
</evidence>
<feature type="compositionally biased region" description="Low complexity" evidence="3">
    <location>
        <begin position="209"/>
        <end position="222"/>
    </location>
</feature>
<dbReference type="PROSITE" id="PS51228">
    <property type="entry name" value="ACB_2"/>
    <property type="match status" value="1"/>
</dbReference>
<dbReference type="GO" id="GO:0006631">
    <property type="term" value="P:fatty acid metabolic process"/>
    <property type="evidence" value="ECO:0007669"/>
    <property type="project" value="TreeGrafter"/>
</dbReference>
<feature type="compositionally biased region" description="Polar residues" evidence="3">
    <location>
        <begin position="162"/>
        <end position="191"/>
    </location>
</feature>